<dbReference type="EMBL" id="FBWG01000019">
    <property type="protein sequence ID" value="CUX31295.1"/>
    <property type="molecule type" value="Genomic_DNA"/>
</dbReference>
<name>A0A1S7Q4I0_9HYPH</name>
<proteinExistence type="predicted"/>
<dbReference type="AlphaFoldDB" id="A0A1S7Q4I0"/>
<gene>
    <name evidence="1" type="ORF">AGR7C_Cc260021</name>
</gene>
<evidence type="ECO:0000313" key="1">
    <source>
        <dbReference type="EMBL" id="CUX31295.1"/>
    </source>
</evidence>
<sequence length="34" mass="3761">MPVAIGMLIAICAGIAPYNRQARNINVRTTWDMV</sequence>
<dbReference type="Proteomes" id="UP000191987">
    <property type="component" value="Unassembled WGS sequence"/>
</dbReference>
<protein>
    <submittedName>
        <fullName evidence="1">Uncharacterized protein</fullName>
    </submittedName>
</protein>
<organism evidence="1 2">
    <name type="scientific">Agrobacterium deltaense Zutra 3/1</name>
    <dbReference type="NCBI Taxonomy" id="1183427"/>
    <lineage>
        <taxon>Bacteria</taxon>
        <taxon>Pseudomonadati</taxon>
        <taxon>Pseudomonadota</taxon>
        <taxon>Alphaproteobacteria</taxon>
        <taxon>Hyphomicrobiales</taxon>
        <taxon>Rhizobiaceae</taxon>
        <taxon>Rhizobium/Agrobacterium group</taxon>
        <taxon>Agrobacterium</taxon>
    </lineage>
</organism>
<accession>A0A1S7Q4I0</accession>
<reference evidence="1 2" key="1">
    <citation type="submission" date="2016-01" db="EMBL/GenBank/DDBJ databases">
        <authorList>
            <person name="Oliw E.H."/>
        </authorList>
    </citation>
    <scope>NUCLEOTIDE SEQUENCE [LARGE SCALE GENOMIC DNA]</scope>
    <source>
        <strain evidence="1 2">Zutra 3-1</strain>
    </source>
</reference>
<evidence type="ECO:0000313" key="2">
    <source>
        <dbReference type="Proteomes" id="UP000191987"/>
    </source>
</evidence>